<dbReference type="GO" id="GO:0046872">
    <property type="term" value="F:metal ion binding"/>
    <property type="evidence" value="ECO:0007669"/>
    <property type="project" value="UniProtKB-KW"/>
</dbReference>
<dbReference type="Pfam" id="PF09990">
    <property type="entry name" value="DUF2231"/>
    <property type="match status" value="1"/>
</dbReference>
<feature type="transmembrane region" description="Helical" evidence="6">
    <location>
        <begin position="152"/>
        <end position="173"/>
    </location>
</feature>
<reference evidence="9" key="1">
    <citation type="submission" date="2017-06" db="EMBL/GenBank/DDBJ databases">
        <authorList>
            <person name="Varghese N."/>
            <person name="Submissions S."/>
        </authorList>
    </citation>
    <scope>NUCLEOTIDE SEQUENCE [LARGE SCALE GENOMIC DNA]</scope>
    <source>
        <strain evidence="9">NKM1</strain>
    </source>
</reference>
<keyword evidence="1" id="KW-0001">2Fe-2S</keyword>
<feature type="region of interest" description="Disordered" evidence="5">
    <location>
        <begin position="266"/>
        <end position="293"/>
    </location>
</feature>
<dbReference type="SUPFAM" id="SSF50022">
    <property type="entry name" value="ISP domain"/>
    <property type="match status" value="1"/>
</dbReference>
<dbReference type="Proteomes" id="UP000198432">
    <property type="component" value="Unassembled WGS sequence"/>
</dbReference>
<accession>A0A239F5V1</accession>
<gene>
    <name evidence="8" type="ORF">SAMN06296052_10823</name>
</gene>
<evidence type="ECO:0000259" key="7">
    <source>
        <dbReference type="PROSITE" id="PS51296"/>
    </source>
</evidence>
<evidence type="ECO:0000313" key="8">
    <source>
        <dbReference type="EMBL" id="SNS52111.1"/>
    </source>
</evidence>
<keyword evidence="4" id="KW-0411">Iron-sulfur</keyword>
<evidence type="ECO:0000256" key="6">
    <source>
        <dbReference type="SAM" id="Phobius"/>
    </source>
</evidence>
<keyword evidence="8" id="KW-0223">Dioxygenase</keyword>
<dbReference type="AlphaFoldDB" id="A0A239F5V1"/>
<dbReference type="EMBL" id="FZOQ01000008">
    <property type="protein sequence ID" value="SNS52111.1"/>
    <property type="molecule type" value="Genomic_DNA"/>
</dbReference>
<feature type="transmembrane region" description="Helical" evidence="6">
    <location>
        <begin position="89"/>
        <end position="107"/>
    </location>
</feature>
<keyword evidence="6" id="KW-0472">Membrane</keyword>
<feature type="transmembrane region" description="Helical" evidence="6">
    <location>
        <begin position="119"/>
        <end position="140"/>
    </location>
</feature>
<dbReference type="PANTHER" id="PTHR21496">
    <property type="entry name" value="FERREDOXIN-RELATED"/>
    <property type="match status" value="1"/>
</dbReference>
<keyword evidence="6" id="KW-0812">Transmembrane</keyword>
<dbReference type="GO" id="GO:0051537">
    <property type="term" value="F:2 iron, 2 sulfur cluster binding"/>
    <property type="evidence" value="ECO:0007669"/>
    <property type="project" value="UniProtKB-KW"/>
</dbReference>
<evidence type="ECO:0000256" key="1">
    <source>
        <dbReference type="ARBA" id="ARBA00022714"/>
    </source>
</evidence>
<dbReference type="PROSITE" id="PS51296">
    <property type="entry name" value="RIESKE"/>
    <property type="match status" value="1"/>
</dbReference>
<feature type="domain" description="Rieske" evidence="7">
    <location>
        <begin position="193"/>
        <end position="289"/>
    </location>
</feature>
<keyword evidence="9" id="KW-1185">Reference proteome</keyword>
<evidence type="ECO:0000256" key="4">
    <source>
        <dbReference type="ARBA" id="ARBA00023014"/>
    </source>
</evidence>
<organism evidence="8 9">
    <name type="scientific">Pontibacter ummariensis</name>
    <dbReference type="NCBI Taxonomy" id="1610492"/>
    <lineage>
        <taxon>Bacteria</taxon>
        <taxon>Pseudomonadati</taxon>
        <taxon>Bacteroidota</taxon>
        <taxon>Cytophagia</taxon>
        <taxon>Cytophagales</taxon>
        <taxon>Hymenobacteraceae</taxon>
        <taxon>Pontibacter</taxon>
    </lineage>
</organism>
<keyword evidence="8" id="KW-0560">Oxidoreductase</keyword>
<evidence type="ECO:0000256" key="5">
    <source>
        <dbReference type="SAM" id="MobiDB-lite"/>
    </source>
</evidence>
<dbReference type="Gene3D" id="2.102.10.10">
    <property type="entry name" value="Rieske [2Fe-2S] iron-sulphur domain"/>
    <property type="match status" value="1"/>
</dbReference>
<protein>
    <submittedName>
        <fullName evidence="8">Ferredoxin subunit of nitrite reductase or a ring-hydroxylating dioxygenase</fullName>
    </submittedName>
</protein>
<evidence type="ECO:0000256" key="3">
    <source>
        <dbReference type="ARBA" id="ARBA00023004"/>
    </source>
</evidence>
<proteinExistence type="predicted"/>
<keyword evidence="6" id="KW-1133">Transmembrane helix</keyword>
<dbReference type="InterPro" id="IPR017941">
    <property type="entry name" value="Rieske_2Fe-2S"/>
</dbReference>
<keyword evidence="3" id="KW-0408">Iron</keyword>
<dbReference type="OrthoDB" id="593800at2"/>
<feature type="compositionally biased region" description="Basic and acidic residues" evidence="5">
    <location>
        <begin position="280"/>
        <end position="293"/>
    </location>
</feature>
<name>A0A239F5V1_9BACT</name>
<dbReference type="InterPro" id="IPR019251">
    <property type="entry name" value="DUF2231_TM"/>
</dbReference>
<evidence type="ECO:0000256" key="2">
    <source>
        <dbReference type="ARBA" id="ARBA00022723"/>
    </source>
</evidence>
<dbReference type="PANTHER" id="PTHR21496:SF23">
    <property type="entry name" value="3-PHENYLPROPIONATE_CINNAMIC ACID DIOXYGENASE FERREDOXIN SUBUNIT"/>
    <property type="match status" value="1"/>
</dbReference>
<sequence>MEQNTLINTIEQQEWLKTAGDALQPAVVDAFKAGGETGQQIKNALHGTWLGHPLHPAITDVPVGSWTTAAVLDTMELLGQKKYAPGADAAVAVGLVGAVGAALSGLADWTGTTKEKRKLGLMHGMLNAGAAALYVTSLLLRRRRKTRGAAIGLSMLGYGIVGAGAYLGGHLVYSKRIGVDHSPAGARKLQDFVVVLPEKELAENSMRCVKAGDVPVLLARQEGKVFALAHSCSHMGGPLSDGDLLADGRVRCPWHGSVFSLEDGKIEQGPASEPQPAFEVRVRDGQIEVRSKG</sequence>
<dbReference type="Pfam" id="PF00355">
    <property type="entry name" value="Rieske"/>
    <property type="match status" value="1"/>
</dbReference>
<keyword evidence="2" id="KW-0479">Metal-binding</keyword>
<dbReference type="GO" id="GO:0051213">
    <property type="term" value="F:dioxygenase activity"/>
    <property type="evidence" value="ECO:0007669"/>
    <property type="project" value="UniProtKB-KW"/>
</dbReference>
<dbReference type="RefSeq" id="WP_089319105.1">
    <property type="nucleotide sequence ID" value="NZ_FZOQ01000008.1"/>
</dbReference>
<dbReference type="InterPro" id="IPR036922">
    <property type="entry name" value="Rieske_2Fe-2S_sf"/>
</dbReference>
<evidence type="ECO:0000313" key="9">
    <source>
        <dbReference type="Proteomes" id="UP000198432"/>
    </source>
</evidence>